<sequence length="101" mass="11093">VAAGPAGPAPTVQRRFRNPEPPAAVEASVEPPVPPPGAGPLSVARPERRTTPKQDRLDIDGLSDRELDQLARRLISRVTRLVRTELRMDRERIGRLRDSGS</sequence>
<proteinExistence type="predicted"/>
<reference evidence="2 3" key="1">
    <citation type="submission" date="2020-03" db="EMBL/GenBank/DDBJ databases">
        <title>Draft genome of Streptomyces sp. ventii, isolated from the Axial Seamount in the Pacific Ocean, and resequencing of the two type strains Streptomyces lonarensis strain NCL 716 and Streptomyces bohaiensis strain 11A07.</title>
        <authorList>
            <person name="Loughran R.M."/>
            <person name="Pfannmuller K.M."/>
            <person name="Wasson B.J."/>
            <person name="Deadmond M.C."/>
            <person name="Paddock B.E."/>
            <person name="Koyack M.J."/>
            <person name="Gallegos D.A."/>
            <person name="Mitchell E.A."/>
            <person name="Ushijima B."/>
            <person name="Saw J.H."/>
            <person name="Mcphail K.L."/>
            <person name="Videau P."/>
        </authorList>
    </citation>
    <scope>NUCLEOTIDE SEQUENCE [LARGE SCALE GENOMIC DNA]</scope>
    <source>
        <strain evidence="2 3">11A07</strain>
    </source>
</reference>
<name>A0ABX1CDP2_9ACTN</name>
<comment type="caution">
    <text evidence="2">The sequence shown here is derived from an EMBL/GenBank/DDBJ whole genome shotgun (WGS) entry which is preliminary data.</text>
</comment>
<gene>
    <name evidence="2" type="ORF">HCN52_20285</name>
</gene>
<evidence type="ECO:0000313" key="2">
    <source>
        <dbReference type="EMBL" id="NJQ17213.1"/>
    </source>
</evidence>
<feature type="compositionally biased region" description="Low complexity" evidence="1">
    <location>
        <begin position="1"/>
        <end position="10"/>
    </location>
</feature>
<keyword evidence="3" id="KW-1185">Reference proteome</keyword>
<dbReference type="EMBL" id="JAAVJC010000259">
    <property type="protein sequence ID" value="NJQ17213.1"/>
    <property type="molecule type" value="Genomic_DNA"/>
</dbReference>
<evidence type="ECO:0000313" key="3">
    <source>
        <dbReference type="Proteomes" id="UP000727056"/>
    </source>
</evidence>
<feature type="region of interest" description="Disordered" evidence="1">
    <location>
        <begin position="1"/>
        <end position="60"/>
    </location>
</feature>
<feature type="non-terminal residue" evidence="2">
    <location>
        <position position="1"/>
    </location>
</feature>
<feature type="compositionally biased region" description="Basic and acidic residues" evidence="1">
    <location>
        <begin position="45"/>
        <end position="60"/>
    </location>
</feature>
<protein>
    <submittedName>
        <fullName evidence="2">Extensin</fullName>
    </submittedName>
</protein>
<organism evidence="2 3">
    <name type="scientific">Streptomyces bohaiensis</name>
    <dbReference type="NCBI Taxonomy" id="1431344"/>
    <lineage>
        <taxon>Bacteria</taxon>
        <taxon>Bacillati</taxon>
        <taxon>Actinomycetota</taxon>
        <taxon>Actinomycetes</taxon>
        <taxon>Kitasatosporales</taxon>
        <taxon>Streptomycetaceae</taxon>
        <taxon>Streptomyces</taxon>
    </lineage>
</organism>
<accession>A0ABX1CDP2</accession>
<dbReference type="Proteomes" id="UP000727056">
    <property type="component" value="Unassembled WGS sequence"/>
</dbReference>
<evidence type="ECO:0000256" key="1">
    <source>
        <dbReference type="SAM" id="MobiDB-lite"/>
    </source>
</evidence>